<feature type="compositionally biased region" description="Low complexity" evidence="2">
    <location>
        <begin position="296"/>
        <end position="306"/>
    </location>
</feature>
<evidence type="ECO:0000313" key="4">
    <source>
        <dbReference type="EMBL" id="SCV72967.1"/>
    </source>
</evidence>
<dbReference type="EMBL" id="FMSP01000017">
    <property type="protein sequence ID" value="SCV72967.1"/>
    <property type="molecule type" value="Genomic_DNA"/>
</dbReference>
<proteinExistence type="inferred from homology"/>
<name>A0A238FI99_9BASI</name>
<accession>A0A238FI99</accession>
<dbReference type="GO" id="GO:0016538">
    <property type="term" value="F:cyclin-dependent protein serine/threonine kinase regulator activity"/>
    <property type="evidence" value="ECO:0007669"/>
    <property type="project" value="TreeGrafter"/>
</dbReference>
<dbReference type="SUPFAM" id="SSF47954">
    <property type="entry name" value="Cyclin-like"/>
    <property type="match status" value="1"/>
</dbReference>
<comment type="similarity">
    <text evidence="1">Belongs to the cyclin family.</text>
</comment>
<dbReference type="Proteomes" id="UP000198372">
    <property type="component" value="Unassembled WGS sequence"/>
</dbReference>
<reference evidence="5" key="1">
    <citation type="submission" date="2016-09" db="EMBL/GenBank/DDBJ databases">
        <authorList>
            <person name="Jeantristanb JTB J.-T."/>
            <person name="Ricardo R."/>
        </authorList>
    </citation>
    <scope>NUCLEOTIDE SEQUENCE [LARGE SCALE GENOMIC DNA]</scope>
</reference>
<keyword evidence="1" id="KW-0195">Cyclin</keyword>
<keyword evidence="5" id="KW-1185">Reference proteome</keyword>
<dbReference type="STRING" id="269621.A0A238FI99"/>
<feature type="compositionally biased region" description="Acidic residues" evidence="2">
    <location>
        <begin position="241"/>
        <end position="265"/>
    </location>
</feature>
<dbReference type="GO" id="GO:0019901">
    <property type="term" value="F:protein kinase binding"/>
    <property type="evidence" value="ECO:0007669"/>
    <property type="project" value="InterPro"/>
</dbReference>
<feature type="compositionally biased region" description="Low complexity" evidence="2">
    <location>
        <begin position="319"/>
        <end position="344"/>
    </location>
</feature>
<sequence>MPGRHAASLVPKHEHSPALLKLMKSSLTDTIVGSATRLGPIFQPAFVTESFLMLTTSSACPTEHVAQKAMSVIRCGDEPLNSQAESSVEPLPELDDFIRDICRKSRCHVPTLLCTLVYLDRLKDRLTVRSYGSPSTRHRVFVAALIVAAKYLNGESLQAQAHVRHSSPYNKHWVRYAGHFRLEEVNLMERQLLCLLDFDLRIGEPELIETFAPFLGPIEAGMAERLLRRQSRSILQHAEASDSDSDSDDDSNDDDASECEMDSDGDGASHSSAPSSTISPSSSALVAKTQEIRLNSSSASSECSYSPQAEHEDEEDDLLSSSSSDPSRPLSWSSNGSDSTTASSLDYSCHEECSSSPIYSPPITRHVFVIPKKPSVMTADNDLRQHLQRKLEVQSWMSSHGSGPATNKRNAVLLTSGISL</sequence>
<dbReference type="InterPro" id="IPR013763">
    <property type="entry name" value="Cyclin-like_dom"/>
</dbReference>
<dbReference type="PANTHER" id="PTHR15615">
    <property type="match status" value="1"/>
</dbReference>
<dbReference type="InterPro" id="IPR006671">
    <property type="entry name" value="Cyclin_N"/>
</dbReference>
<dbReference type="SMART" id="SM00385">
    <property type="entry name" value="CYCLIN"/>
    <property type="match status" value="1"/>
</dbReference>
<dbReference type="PANTHER" id="PTHR15615:SF10">
    <property type="entry name" value="PHO85 CYCLIN-2-RELATED"/>
    <property type="match status" value="1"/>
</dbReference>
<dbReference type="Gene3D" id="1.10.472.10">
    <property type="entry name" value="Cyclin-like"/>
    <property type="match status" value="1"/>
</dbReference>
<evidence type="ECO:0000313" key="5">
    <source>
        <dbReference type="Proteomes" id="UP000198372"/>
    </source>
</evidence>
<dbReference type="OrthoDB" id="10250320at2759"/>
<organism evidence="4 5">
    <name type="scientific">Microbotryum intermedium</name>
    <dbReference type="NCBI Taxonomy" id="269621"/>
    <lineage>
        <taxon>Eukaryota</taxon>
        <taxon>Fungi</taxon>
        <taxon>Dikarya</taxon>
        <taxon>Basidiomycota</taxon>
        <taxon>Pucciniomycotina</taxon>
        <taxon>Microbotryomycetes</taxon>
        <taxon>Microbotryales</taxon>
        <taxon>Microbotryaceae</taxon>
        <taxon>Microbotryum</taxon>
    </lineage>
</organism>
<feature type="domain" description="Cyclin-like" evidence="3">
    <location>
        <begin position="96"/>
        <end position="194"/>
    </location>
</feature>
<dbReference type="InterPro" id="IPR036915">
    <property type="entry name" value="Cyclin-like_sf"/>
</dbReference>
<gene>
    <name evidence="4" type="ORF">BQ2448_6892</name>
</gene>
<feature type="compositionally biased region" description="Low complexity" evidence="2">
    <location>
        <begin position="266"/>
        <end position="284"/>
    </location>
</feature>
<dbReference type="AlphaFoldDB" id="A0A238FI99"/>
<dbReference type="InterPro" id="IPR013922">
    <property type="entry name" value="Cyclin_PHO80-like"/>
</dbReference>
<feature type="region of interest" description="Disordered" evidence="2">
    <location>
        <begin position="234"/>
        <end position="344"/>
    </location>
</feature>
<dbReference type="GO" id="GO:0000307">
    <property type="term" value="C:cyclin-dependent protein kinase holoenzyme complex"/>
    <property type="evidence" value="ECO:0007669"/>
    <property type="project" value="TreeGrafter"/>
</dbReference>
<dbReference type="CDD" id="cd20557">
    <property type="entry name" value="CYCLIN_ScPCL1-like"/>
    <property type="match status" value="1"/>
</dbReference>
<evidence type="ECO:0000256" key="1">
    <source>
        <dbReference type="RuleBase" id="RU000383"/>
    </source>
</evidence>
<protein>
    <submittedName>
        <fullName evidence="4">BQ2448_6892 protein</fullName>
    </submittedName>
</protein>
<dbReference type="Pfam" id="PF00134">
    <property type="entry name" value="Cyclin_N"/>
    <property type="match status" value="1"/>
</dbReference>
<dbReference type="GO" id="GO:0005634">
    <property type="term" value="C:nucleus"/>
    <property type="evidence" value="ECO:0007669"/>
    <property type="project" value="TreeGrafter"/>
</dbReference>
<evidence type="ECO:0000259" key="3">
    <source>
        <dbReference type="SMART" id="SM00385"/>
    </source>
</evidence>
<evidence type="ECO:0000256" key="2">
    <source>
        <dbReference type="SAM" id="MobiDB-lite"/>
    </source>
</evidence>